<dbReference type="EMBL" id="JAUIZM010000005">
    <property type="protein sequence ID" value="KAK1386365.1"/>
    <property type="molecule type" value="Genomic_DNA"/>
</dbReference>
<proteinExistence type="predicted"/>
<dbReference type="InterPro" id="IPR013187">
    <property type="entry name" value="F-box-assoc_dom_typ3"/>
</dbReference>
<dbReference type="PANTHER" id="PTHR31672:SF13">
    <property type="entry name" value="F-BOX PROTEIN CPR30-LIKE"/>
    <property type="match status" value="1"/>
</dbReference>
<dbReference type="InterPro" id="IPR036047">
    <property type="entry name" value="F-box-like_dom_sf"/>
</dbReference>
<reference evidence="3" key="2">
    <citation type="submission" date="2023-05" db="EMBL/GenBank/DDBJ databases">
        <authorList>
            <person name="Schelkunov M.I."/>
        </authorList>
    </citation>
    <scope>NUCLEOTIDE SEQUENCE</scope>
    <source>
        <strain evidence="3">Hsosn_3</strain>
        <tissue evidence="3">Leaf</tissue>
    </source>
</reference>
<feature type="compositionally biased region" description="Acidic residues" evidence="1">
    <location>
        <begin position="391"/>
        <end position="452"/>
    </location>
</feature>
<comment type="caution">
    <text evidence="3">The sequence shown here is derived from an EMBL/GenBank/DDBJ whole genome shotgun (WGS) entry which is preliminary data.</text>
</comment>
<organism evidence="3 4">
    <name type="scientific">Heracleum sosnowskyi</name>
    <dbReference type="NCBI Taxonomy" id="360622"/>
    <lineage>
        <taxon>Eukaryota</taxon>
        <taxon>Viridiplantae</taxon>
        <taxon>Streptophyta</taxon>
        <taxon>Embryophyta</taxon>
        <taxon>Tracheophyta</taxon>
        <taxon>Spermatophyta</taxon>
        <taxon>Magnoliopsida</taxon>
        <taxon>eudicotyledons</taxon>
        <taxon>Gunneridae</taxon>
        <taxon>Pentapetalae</taxon>
        <taxon>asterids</taxon>
        <taxon>campanulids</taxon>
        <taxon>Apiales</taxon>
        <taxon>Apiaceae</taxon>
        <taxon>Apioideae</taxon>
        <taxon>apioid superclade</taxon>
        <taxon>Tordylieae</taxon>
        <taxon>Tordyliinae</taxon>
        <taxon>Heracleum</taxon>
    </lineage>
</organism>
<dbReference type="InterPro" id="IPR017451">
    <property type="entry name" value="F-box-assoc_interact_dom"/>
</dbReference>
<sequence length="452" mass="51227">MRKGKRNDGGGDRLREEDILIELLSRLDVKTLLQCKAVSKTWYSLISTPIFIKSHFNRALNGADNQTATTLIVRLFKIECLRDFPEEDGSFALYQLDCYDYVARLYFPYSKGDYPFTPPSLLIGCVFGIVCVCVDPDPDTDAYSFQATLKGRSDIYIWNPATKQSKLIPAHTLHDDEGKVSLGFGFDPIDFDFKVVKVLSNDVFPEVYSLNRNVWRKIEVKLSDRPNRNIFEICIHGFLFTVGCNGMMAFDLNREVFICDIKLPVASCDACIADFKDSIAVIIFNFKEERDRIKLWTLDDEACLRGAGVEASWTMMLSIDVGMHLDWVYGIFNSVEFLLESDDWFSYNTDKKEVIRMFPNPLFDFNEVFKYTESLVLVAGSKLVNWSADKDDNEESSPDSEEVSEEGSVDLEDNDEESSVGVASEDDNEESAADSEDNEESNVDSEDDAGDE</sequence>
<feature type="region of interest" description="Disordered" evidence="1">
    <location>
        <begin position="388"/>
        <end position="452"/>
    </location>
</feature>
<dbReference type="Gene3D" id="1.20.1280.50">
    <property type="match status" value="1"/>
</dbReference>
<dbReference type="SUPFAM" id="SSF81383">
    <property type="entry name" value="F-box domain"/>
    <property type="match status" value="1"/>
</dbReference>
<name>A0AAD8ILY5_9APIA</name>
<dbReference type="NCBIfam" id="TIGR01640">
    <property type="entry name" value="F_box_assoc_1"/>
    <property type="match status" value="1"/>
</dbReference>
<evidence type="ECO:0000313" key="4">
    <source>
        <dbReference type="Proteomes" id="UP001237642"/>
    </source>
</evidence>
<reference evidence="3" key="1">
    <citation type="submission" date="2023-02" db="EMBL/GenBank/DDBJ databases">
        <title>Genome of toxic invasive species Heracleum sosnowskyi carries increased number of genes despite the absence of recent whole-genome duplications.</title>
        <authorList>
            <person name="Schelkunov M."/>
            <person name="Shtratnikova V."/>
            <person name="Makarenko M."/>
            <person name="Klepikova A."/>
            <person name="Omelchenko D."/>
            <person name="Novikova G."/>
            <person name="Obukhova E."/>
            <person name="Bogdanov V."/>
            <person name="Penin A."/>
            <person name="Logacheva M."/>
        </authorList>
    </citation>
    <scope>NUCLEOTIDE SEQUENCE</scope>
    <source>
        <strain evidence="3">Hsosn_3</strain>
        <tissue evidence="3">Leaf</tissue>
    </source>
</reference>
<evidence type="ECO:0000313" key="3">
    <source>
        <dbReference type="EMBL" id="KAK1386365.1"/>
    </source>
</evidence>
<dbReference type="AlphaFoldDB" id="A0AAD8ILY5"/>
<dbReference type="SMART" id="SM00256">
    <property type="entry name" value="FBOX"/>
    <property type="match status" value="1"/>
</dbReference>
<keyword evidence="4" id="KW-1185">Reference proteome</keyword>
<gene>
    <name evidence="3" type="ORF">POM88_024100</name>
</gene>
<dbReference type="InterPro" id="IPR001810">
    <property type="entry name" value="F-box_dom"/>
</dbReference>
<dbReference type="Proteomes" id="UP001237642">
    <property type="component" value="Unassembled WGS sequence"/>
</dbReference>
<dbReference type="Pfam" id="PF00646">
    <property type="entry name" value="F-box"/>
    <property type="match status" value="1"/>
</dbReference>
<evidence type="ECO:0000256" key="1">
    <source>
        <dbReference type="SAM" id="MobiDB-lite"/>
    </source>
</evidence>
<dbReference type="Pfam" id="PF08268">
    <property type="entry name" value="FBA_3"/>
    <property type="match status" value="1"/>
</dbReference>
<evidence type="ECO:0000259" key="2">
    <source>
        <dbReference type="SMART" id="SM00256"/>
    </source>
</evidence>
<dbReference type="InterPro" id="IPR050796">
    <property type="entry name" value="SCF_F-box_component"/>
</dbReference>
<accession>A0AAD8ILY5</accession>
<protein>
    <submittedName>
        <fullName evidence="3">F-box domain-containing protein</fullName>
    </submittedName>
</protein>
<dbReference type="PANTHER" id="PTHR31672">
    <property type="entry name" value="BNACNNG10540D PROTEIN"/>
    <property type="match status" value="1"/>
</dbReference>
<feature type="domain" description="F-box" evidence="2">
    <location>
        <begin position="17"/>
        <end position="54"/>
    </location>
</feature>